<dbReference type="EC" id="5.4.4.2" evidence="3"/>
<dbReference type="InterPro" id="IPR015890">
    <property type="entry name" value="Chorismate_C"/>
</dbReference>
<dbReference type="GO" id="GO:0008909">
    <property type="term" value="F:isochorismate synthase activity"/>
    <property type="evidence" value="ECO:0007669"/>
    <property type="project" value="UniProtKB-EC"/>
</dbReference>
<dbReference type="RefSeq" id="WP_275419918.1">
    <property type="nucleotide sequence ID" value="NZ_CP106877.1"/>
</dbReference>
<proteinExistence type="inferred from homology"/>
<dbReference type="InterPro" id="IPR004561">
    <property type="entry name" value="IsoChor_synthase"/>
</dbReference>
<evidence type="ECO:0000256" key="1">
    <source>
        <dbReference type="ARBA" id="ARBA00000799"/>
    </source>
</evidence>
<feature type="domain" description="Chorismate-utilising enzyme C-terminal" evidence="6">
    <location>
        <begin position="203"/>
        <end position="457"/>
    </location>
</feature>
<evidence type="ECO:0000256" key="5">
    <source>
        <dbReference type="ARBA" id="ARBA00041564"/>
    </source>
</evidence>
<evidence type="ECO:0000256" key="2">
    <source>
        <dbReference type="ARBA" id="ARBA00005297"/>
    </source>
</evidence>
<organism evidence="7 8">
    <name type="scientific">Fervidibacillus halotolerans</name>
    <dbReference type="NCBI Taxonomy" id="2980027"/>
    <lineage>
        <taxon>Bacteria</taxon>
        <taxon>Bacillati</taxon>
        <taxon>Bacillota</taxon>
        <taxon>Bacilli</taxon>
        <taxon>Bacillales</taxon>
        <taxon>Bacillaceae</taxon>
        <taxon>Fervidibacillus</taxon>
    </lineage>
</organism>
<dbReference type="SUPFAM" id="SSF56322">
    <property type="entry name" value="ADC synthase"/>
    <property type="match status" value="1"/>
</dbReference>
<name>A0A9E8LYA7_9BACI</name>
<gene>
    <name evidence="7" type="ORF">OE105_09235</name>
</gene>
<evidence type="ECO:0000256" key="4">
    <source>
        <dbReference type="ARBA" id="ARBA00023235"/>
    </source>
</evidence>
<accession>A0A9E8LYA7</accession>
<evidence type="ECO:0000259" key="6">
    <source>
        <dbReference type="Pfam" id="PF00425"/>
    </source>
</evidence>
<dbReference type="Gene3D" id="3.60.120.10">
    <property type="entry name" value="Anthranilate synthase"/>
    <property type="match status" value="1"/>
</dbReference>
<dbReference type="PANTHER" id="PTHR42839:SF1">
    <property type="entry name" value="ISOCHORISMATE SYNTHASE MENF"/>
    <property type="match status" value="1"/>
</dbReference>
<dbReference type="Pfam" id="PF00425">
    <property type="entry name" value="Chorismate_bind"/>
    <property type="match status" value="1"/>
</dbReference>
<comment type="similarity">
    <text evidence="2">Belongs to the isochorismate synthase family.</text>
</comment>
<dbReference type="KEGG" id="fhl:OE105_09235"/>
<keyword evidence="4 7" id="KW-0413">Isomerase</keyword>
<sequence length="474" mass="54315">MMDVDSFDDFQHTIQEGRKKAKEFNRAILVSVVEKIQNIDPLLFLRKNIESVAKETFYWENSSGNFQLAGVGSEKIIRVNPHPNRFEHVQNQWSEILDQAVIDNPTNVKGTGPLLFGSFSFLPNMKVENSLWENFKSGLFYLPKFLVTKNDKGTYLTTNVFCFPDKPCQITRLRKERDQLFFHNEEKLTPLTFDQPIIKNENDEKWIENVGKAVQLLKENYIKKVVLARELRLTFQKERPFLYVLNQLIKQQNNNYIFSISHNGDHFLGATPERLVRKEGNRIFSACVAGSAPTGKTFQEKEEMKRDLLQDKKNLGEHAFVVEMINSVFQQYCDHVKKLNQPEIMENRDILHLYTPVEGVLSKENTSIFEIVEKLHPTPAMGGVPLGKAISLIQELELFERGLYASPIGWVDHESNGEFVVAIRSGLLKGTEASIFAGCGIVKDSDPLKEYEETNIKFRPMLRALGGIDVESPK</sequence>
<keyword evidence="8" id="KW-1185">Reference proteome</keyword>
<dbReference type="InterPro" id="IPR005801">
    <property type="entry name" value="ADC_synthase"/>
</dbReference>
<dbReference type="PANTHER" id="PTHR42839">
    <property type="entry name" value="ISOCHORISMATE SYNTHASE ENTC"/>
    <property type="match status" value="1"/>
</dbReference>
<dbReference type="AlphaFoldDB" id="A0A9E8LYA7"/>
<comment type="catalytic activity">
    <reaction evidence="1">
        <text>chorismate = isochorismate</text>
        <dbReference type="Rhea" id="RHEA:18985"/>
        <dbReference type="ChEBI" id="CHEBI:29748"/>
        <dbReference type="ChEBI" id="CHEBI:29780"/>
        <dbReference type="EC" id="5.4.4.2"/>
    </reaction>
</comment>
<dbReference type="EMBL" id="CP106877">
    <property type="protein sequence ID" value="WAA11796.1"/>
    <property type="molecule type" value="Genomic_DNA"/>
</dbReference>
<protein>
    <recommendedName>
        <fullName evidence="3">isochorismate synthase</fullName>
        <ecNumber evidence="3">5.4.4.2</ecNumber>
    </recommendedName>
    <alternativeName>
        <fullName evidence="5">Isochorismate mutase</fullName>
    </alternativeName>
</protein>
<evidence type="ECO:0000313" key="8">
    <source>
        <dbReference type="Proteomes" id="UP001164726"/>
    </source>
</evidence>
<dbReference type="NCBIfam" id="TIGR00543">
    <property type="entry name" value="isochor_syn"/>
    <property type="match status" value="1"/>
</dbReference>
<reference evidence="7" key="1">
    <citation type="submission" date="2022-09" db="EMBL/GenBank/DDBJ databases">
        <title>Complete Genomes of Fervidibacillus albus and Fervidibacillus halotolerans isolated from tidal flat sediments.</title>
        <authorList>
            <person name="Kwon K.K."/>
            <person name="Yang S.-H."/>
            <person name="Park M.J."/>
            <person name="Oh H.-M."/>
        </authorList>
    </citation>
    <scope>NUCLEOTIDE SEQUENCE</scope>
    <source>
        <strain evidence="7">MEBiC13594</strain>
    </source>
</reference>
<dbReference type="GO" id="GO:0009697">
    <property type="term" value="P:salicylic acid biosynthetic process"/>
    <property type="evidence" value="ECO:0007669"/>
    <property type="project" value="TreeGrafter"/>
</dbReference>
<evidence type="ECO:0000256" key="3">
    <source>
        <dbReference type="ARBA" id="ARBA00012824"/>
    </source>
</evidence>
<dbReference type="Proteomes" id="UP001164726">
    <property type="component" value="Chromosome"/>
</dbReference>
<evidence type="ECO:0000313" key="7">
    <source>
        <dbReference type="EMBL" id="WAA11796.1"/>
    </source>
</evidence>